<dbReference type="Pfam" id="PF04500">
    <property type="entry name" value="FLYWCH"/>
    <property type="match status" value="1"/>
</dbReference>
<name>A0A6V7TLI1_MELEN</name>
<proteinExistence type="predicted"/>
<dbReference type="Proteomes" id="UP000580250">
    <property type="component" value="Unassembled WGS sequence"/>
</dbReference>
<dbReference type="AlphaFoldDB" id="A0A6V7TLI1"/>
<evidence type="ECO:0000313" key="6">
    <source>
        <dbReference type="EMBL" id="CAD2126625.1"/>
    </source>
</evidence>
<evidence type="ECO:0000256" key="3">
    <source>
        <dbReference type="ARBA" id="ARBA00022833"/>
    </source>
</evidence>
<dbReference type="PANTHER" id="PTHR31569:SF4">
    <property type="entry name" value="SWIM-TYPE DOMAIN-CONTAINING PROTEIN"/>
    <property type="match status" value="1"/>
</dbReference>
<evidence type="ECO:0000259" key="4">
    <source>
        <dbReference type="Pfam" id="PF04500"/>
    </source>
</evidence>
<dbReference type="OrthoDB" id="2311693at2759"/>
<evidence type="ECO:0000313" key="7">
    <source>
        <dbReference type="Proteomes" id="UP000580250"/>
    </source>
</evidence>
<comment type="caution">
    <text evidence="6">The sequence shown here is derived from an EMBL/GenBank/DDBJ whole genome shotgun (WGS) entry which is preliminary data.</text>
</comment>
<keyword evidence="2" id="KW-0863">Zinc-finger</keyword>
<sequence>MADILTERGKPKLVHDGYLFVFHKMNKDEDIKFWRCEAFNKKDVRCKARLHSDLNNSVLRELNHHVCSVNPANVQKQVVVTGIKRRAIETMEPPATIRANAMENIPTPVLAQLPTKKATNLLVQRARRQNAVFPAVPQNINELEIPDRYQNYQRTDVLYGLLTNKTKSTYARFFRLVKEIWPQFNPRVFSTDYEAAIIGAIQEVFPRSDLAGCLFHLVRNLKKAICDANLMQRYKNDPLFAADAKLITSIAFLPICDISLAIIALETYLPLELQPVLDWFVMYFNFYLTFRFITNYTGRLRMDGMRNQPRFDPAIWSVHRRVLEMGDRTNNYAEAAHKKLQRAFSCSHPNIWRFIDTLRKEQKLIDADYAMCQQGMEPPPKRRKYRDADRRIHALVQTYQAANPNFDHNYQFPVAYPIHPIIDFLRGVSHNYNMDP</sequence>
<dbReference type="PANTHER" id="PTHR31569">
    <property type="entry name" value="SWIM-TYPE DOMAIN-CONTAINING PROTEIN"/>
    <property type="match status" value="1"/>
</dbReference>
<feature type="domain" description="MULE transposase" evidence="5">
    <location>
        <begin position="153"/>
        <end position="220"/>
    </location>
</feature>
<keyword evidence="3" id="KW-0862">Zinc</keyword>
<gene>
    <name evidence="6" type="ORF">MENT_LOCUS1580</name>
</gene>
<evidence type="ECO:0000256" key="1">
    <source>
        <dbReference type="ARBA" id="ARBA00022723"/>
    </source>
</evidence>
<dbReference type="InterPro" id="IPR007588">
    <property type="entry name" value="Znf_FLYWCH"/>
</dbReference>
<accession>A0A6V7TLI1</accession>
<dbReference type="InterPro" id="IPR052579">
    <property type="entry name" value="Zinc_finger_SWIM"/>
</dbReference>
<evidence type="ECO:0000259" key="5">
    <source>
        <dbReference type="Pfam" id="PF10551"/>
    </source>
</evidence>
<dbReference type="Gene3D" id="2.20.25.240">
    <property type="match status" value="1"/>
</dbReference>
<evidence type="ECO:0000256" key="2">
    <source>
        <dbReference type="ARBA" id="ARBA00022771"/>
    </source>
</evidence>
<dbReference type="GO" id="GO:0008270">
    <property type="term" value="F:zinc ion binding"/>
    <property type="evidence" value="ECO:0007669"/>
    <property type="project" value="UniProtKB-KW"/>
</dbReference>
<reference evidence="6 7" key="1">
    <citation type="submission" date="2020-08" db="EMBL/GenBank/DDBJ databases">
        <authorList>
            <person name="Koutsovoulos G."/>
            <person name="Danchin GJ E."/>
        </authorList>
    </citation>
    <scope>NUCLEOTIDE SEQUENCE [LARGE SCALE GENOMIC DNA]</scope>
</reference>
<keyword evidence="1" id="KW-0479">Metal-binding</keyword>
<dbReference type="Pfam" id="PF10551">
    <property type="entry name" value="MULE"/>
    <property type="match status" value="1"/>
</dbReference>
<dbReference type="EMBL" id="CAJEWN010000005">
    <property type="protein sequence ID" value="CAD2126625.1"/>
    <property type="molecule type" value="Genomic_DNA"/>
</dbReference>
<feature type="domain" description="FLYWCH-type" evidence="4">
    <location>
        <begin position="6"/>
        <end position="65"/>
    </location>
</feature>
<organism evidence="6 7">
    <name type="scientific">Meloidogyne enterolobii</name>
    <name type="common">Root-knot nematode worm</name>
    <name type="synonym">Meloidogyne mayaguensis</name>
    <dbReference type="NCBI Taxonomy" id="390850"/>
    <lineage>
        <taxon>Eukaryota</taxon>
        <taxon>Metazoa</taxon>
        <taxon>Ecdysozoa</taxon>
        <taxon>Nematoda</taxon>
        <taxon>Chromadorea</taxon>
        <taxon>Rhabditida</taxon>
        <taxon>Tylenchina</taxon>
        <taxon>Tylenchomorpha</taxon>
        <taxon>Tylenchoidea</taxon>
        <taxon>Meloidogynidae</taxon>
        <taxon>Meloidogyninae</taxon>
        <taxon>Meloidogyne</taxon>
    </lineage>
</organism>
<dbReference type="InterPro" id="IPR018289">
    <property type="entry name" value="MULE_transposase_dom"/>
</dbReference>
<protein>
    <submittedName>
        <fullName evidence="6">Uncharacterized protein</fullName>
    </submittedName>
</protein>